<evidence type="ECO:0000313" key="7">
    <source>
        <dbReference type="Proteomes" id="UP000032566"/>
    </source>
</evidence>
<dbReference type="SUPFAM" id="SSF53850">
    <property type="entry name" value="Periplasmic binding protein-like II"/>
    <property type="match status" value="1"/>
</dbReference>
<evidence type="ECO:0000256" key="3">
    <source>
        <dbReference type="ARBA" id="ARBA00022729"/>
    </source>
</evidence>
<gene>
    <name evidence="6" type="ORF">RP29_16270</name>
</gene>
<dbReference type="AlphaFoldDB" id="A0A0D7K8M6"/>
<dbReference type="PANTHER" id="PTHR30024:SF47">
    <property type="entry name" value="TAURINE-BINDING PERIPLASMIC PROTEIN"/>
    <property type="match status" value="1"/>
</dbReference>
<dbReference type="RefSeq" id="WP_044400902.1">
    <property type="nucleotide sequence ID" value="NZ_JXYQ01000060.1"/>
</dbReference>
<comment type="subcellular location">
    <subcellularLocation>
        <location evidence="1">Periplasm</location>
    </subcellularLocation>
</comment>
<dbReference type="STRING" id="80878.RP29_16270"/>
<dbReference type="OrthoDB" id="286202at2"/>
<evidence type="ECO:0000256" key="4">
    <source>
        <dbReference type="SAM" id="SignalP"/>
    </source>
</evidence>
<protein>
    <submittedName>
        <fullName evidence="6">Taurine ABC transporter substrate-binding protein</fullName>
    </submittedName>
</protein>
<sequence>MDKRKFLQTGAAFLAWSATMGMRAAHAAVDAKTKLVVADQSEFIRHLLDASGQRKQIGFQLDLPNFAGGPAIFEAIRAGALDIAYVGDTPPIQARAAGVNLPIIATFTREVAQYRLVQHASAGVERLADLRGKRVSYVEGSGRQVFLIEALHGAGLTLKDVQLVHLRVSELNDALRAKAVDVATLIEPHVTRLAKQIGARVVPDPQERTLLPSTSYFYARPEVLADVQKAKAIEAFLAAFVRAGKWSNANAQAWGEHYYRRFQKLDAESASAIQSSLSPLIFQTAGEAQPHHQRLMDTLLAAGSVPRRLDAKDSFVSTFDAVVTANR</sequence>
<comment type="caution">
    <text evidence="6">The sequence shown here is derived from an EMBL/GenBank/DDBJ whole genome shotgun (WGS) entry which is preliminary data.</text>
</comment>
<accession>A0A0D7K8M6</accession>
<dbReference type="InterPro" id="IPR015168">
    <property type="entry name" value="SsuA/THI5"/>
</dbReference>
<dbReference type="CDD" id="cd13558">
    <property type="entry name" value="PBP2_SsuA_like_2"/>
    <property type="match status" value="1"/>
</dbReference>
<comment type="similarity">
    <text evidence="2">Belongs to the bacterial solute-binding protein SsuA/TauA family.</text>
</comment>
<evidence type="ECO:0000259" key="5">
    <source>
        <dbReference type="Pfam" id="PF09084"/>
    </source>
</evidence>
<evidence type="ECO:0000256" key="2">
    <source>
        <dbReference type="ARBA" id="ARBA00010742"/>
    </source>
</evidence>
<dbReference type="PATRIC" id="fig|80878.5.peg.3171"/>
<evidence type="ECO:0000313" key="6">
    <source>
        <dbReference type="EMBL" id="KJA09518.1"/>
    </source>
</evidence>
<dbReference type="PANTHER" id="PTHR30024">
    <property type="entry name" value="ALIPHATIC SULFONATES-BINDING PROTEIN-RELATED"/>
    <property type="match status" value="1"/>
</dbReference>
<feature type="signal peptide" evidence="4">
    <location>
        <begin position="1"/>
        <end position="27"/>
    </location>
</feature>
<dbReference type="Gene3D" id="3.40.190.10">
    <property type="entry name" value="Periplasmic binding protein-like II"/>
    <property type="match status" value="2"/>
</dbReference>
<keyword evidence="3 4" id="KW-0732">Signal</keyword>
<feature type="domain" description="SsuA/THI5-like" evidence="5">
    <location>
        <begin position="71"/>
        <end position="246"/>
    </location>
</feature>
<evidence type="ECO:0000256" key="1">
    <source>
        <dbReference type="ARBA" id="ARBA00004418"/>
    </source>
</evidence>
<dbReference type="GO" id="GO:0042597">
    <property type="term" value="C:periplasmic space"/>
    <property type="evidence" value="ECO:0007669"/>
    <property type="project" value="UniProtKB-SubCell"/>
</dbReference>
<dbReference type="Pfam" id="PF09084">
    <property type="entry name" value="NMT1"/>
    <property type="match status" value="1"/>
</dbReference>
<dbReference type="EMBL" id="JXYQ01000060">
    <property type="protein sequence ID" value="KJA09518.1"/>
    <property type="molecule type" value="Genomic_DNA"/>
</dbReference>
<feature type="chain" id="PRO_5002320917" evidence="4">
    <location>
        <begin position="28"/>
        <end position="327"/>
    </location>
</feature>
<dbReference type="Proteomes" id="UP000032566">
    <property type="component" value="Unassembled WGS sequence"/>
</dbReference>
<proteinExistence type="inferred from homology"/>
<organism evidence="6 7">
    <name type="scientific">Acidovorax temperans</name>
    <dbReference type="NCBI Taxonomy" id="80878"/>
    <lineage>
        <taxon>Bacteria</taxon>
        <taxon>Pseudomonadati</taxon>
        <taxon>Pseudomonadota</taxon>
        <taxon>Betaproteobacteria</taxon>
        <taxon>Burkholderiales</taxon>
        <taxon>Comamonadaceae</taxon>
        <taxon>Acidovorax</taxon>
    </lineage>
</organism>
<reference evidence="6 7" key="1">
    <citation type="submission" date="2014-12" db="EMBL/GenBank/DDBJ databases">
        <title>Isolation of bacteria from lake water.</title>
        <authorList>
            <person name="Sheng K.-Y."/>
            <person name="Chin P.-S."/>
            <person name="Chan K.-G."/>
            <person name="Tan G.S."/>
        </authorList>
    </citation>
    <scope>NUCLEOTIDE SEQUENCE [LARGE SCALE GENOMIC DNA]</scope>
    <source>
        <strain evidence="6 7">KY4</strain>
    </source>
</reference>
<keyword evidence="7" id="KW-1185">Reference proteome</keyword>
<name>A0A0D7K8M6_9BURK</name>